<evidence type="ECO:0000256" key="1">
    <source>
        <dbReference type="ARBA" id="ARBA00022485"/>
    </source>
</evidence>
<dbReference type="InterPro" id="IPR017900">
    <property type="entry name" value="4Fe4S_Fe_S_CS"/>
</dbReference>
<sequence>MQTDLAPRWRDTDTGREAERVLRACVHCGFCTATCPTYQTLGDELDGPRGRIYLIKAVLEGKAPTEATRDHLDRCLTCRACETTCPSGVEYHKLVDIGRAVVEAEVPRPLGQRLVRKALGWGLSDPGRFGAGLALGRLAKPLLPARLADKIPADVPAAGAWPPLRHARRMLALAGCVQPVLGPDINAAAARLLDRLGISLEVAPSAGCCGALKFHLNEQDAALAQMRANIDAWWPAVQAGVDAIVITASGCGAQVKDYGHLLRGDAAYAEKAARISELCRDPAEVLLAERAGLSALLKAAGQGGAASAGSGAGAGAVGPSPAAFGAPVTIDGRDIRRVAFQSPCTLQHGLKVRGVVESLLSDAGFELLPVAEGHLCCGSAGTYSLLQPEISVALRERKLGNLQACGPDVIASANLGCMTHLGPKAGVPVLHWVSLLDQRLARSA</sequence>
<comment type="catalytic activity">
    <reaction evidence="6">
        <text>glycolate + A = glyoxylate + AH2</text>
        <dbReference type="Rhea" id="RHEA:21264"/>
        <dbReference type="ChEBI" id="CHEBI:13193"/>
        <dbReference type="ChEBI" id="CHEBI:17499"/>
        <dbReference type="ChEBI" id="CHEBI:29805"/>
        <dbReference type="ChEBI" id="CHEBI:36655"/>
        <dbReference type="EC" id="1.1.99.14"/>
    </reaction>
</comment>
<dbReference type="PROSITE" id="PS51379">
    <property type="entry name" value="4FE4S_FER_2"/>
    <property type="match status" value="2"/>
</dbReference>
<keyword evidence="6" id="KW-0813">Transport</keyword>
<comment type="catalytic activity">
    <reaction evidence="6">
        <text>(R)-lactate + A = pyruvate + AH2</text>
        <dbReference type="Rhea" id="RHEA:15089"/>
        <dbReference type="ChEBI" id="CHEBI:13193"/>
        <dbReference type="ChEBI" id="CHEBI:15361"/>
        <dbReference type="ChEBI" id="CHEBI:16004"/>
        <dbReference type="ChEBI" id="CHEBI:17499"/>
    </reaction>
</comment>
<feature type="domain" description="4Fe-4S ferredoxin-type" evidence="7">
    <location>
        <begin position="16"/>
        <end position="47"/>
    </location>
</feature>
<dbReference type="InterPro" id="IPR009051">
    <property type="entry name" value="Helical_ferredxn"/>
</dbReference>
<dbReference type="RefSeq" id="WP_028311104.1">
    <property type="nucleotide sequence ID" value="NZ_AXWS01000008.1"/>
</dbReference>
<keyword evidence="2 6" id="KW-0479">Metal-binding</keyword>
<reference evidence="9" key="1">
    <citation type="submission" date="2025-08" db="UniProtKB">
        <authorList>
            <consortium name="RefSeq"/>
        </authorList>
    </citation>
    <scope>IDENTIFICATION</scope>
</reference>
<dbReference type="GO" id="GO:0046872">
    <property type="term" value="F:metal ion binding"/>
    <property type="evidence" value="ECO:0007669"/>
    <property type="project" value="UniProtKB-UniRule"/>
</dbReference>
<gene>
    <name evidence="9" type="primary">glcF</name>
</gene>
<name>A0A8B6X2Y7_9BURK</name>
<dbReference type="FunFam" id="1.10.1060.10:FF:000012">
    <property type="entry name" value="Glycolate oxidase iron-sulfur subunit"/>
    <property type="match status" value="1"/>
</dbReference>
<dbReference type="Pfam" id="PF13183">
    <property type="entry name" value="Fer4_8"/>
    <property type="match status" value="1"/>
</dbReference>
<evidence type="ECO:0000313" key="8">
    <source>
        <dbReference type="Proteomes" id="UP000675920"/>
    </source>
</evidence>
<dbReference type="NCBIfam" id="NF008434">
    <property type="entry name" value="PRK11274.1"/>
    <property type="match status" value="1"/>
</dbReference>
<dbReference type="Pfam" id="PF02754">
    <property type="entry name" value="CCG"/>
    <property type="match status" value="2"/>
</dbReference>
<dbReference type="AlphaFoldDB" id="A0A8B6X2Y7"/>
<keyword evidence="8" id="KW-1185">Reference proteome</keyword>
<keyword evidence="4 6" id="KW-0408">Iron</keyword>
<dbReference type="OrthoDB" id="9765258at2"/>
<dbReference type="InterPro" id="IPR012257">
    <property type="entry name" value="Glc_ox_4Fe-4S"/>
</dbReference>
<keyword evidence="1 6" id="KW-0004">4Fe-4S</keyword>
<dbReference type="GO" id="GO:0051539">
    <property type="term" value="F:4 iron, 4 sulfur cluster binding"/>
    <property type="evidence" value="ECO:0007669"/>
    <property type="project" value="UniProtKB-UniRule"/>
</dbReference>
<keyword evidence="5 6" id="KW-0411">Iron-sulfur</keyword>
<evidence type="ECO:0000256" key="3">
    <source>
        <dbReference type="ARBA" id="ARBA00022737"/>
    </source>
</evidence>
<dbReference type="SUPFAM" id="SSF54862">
    <property type="entry name" value="4Fe-4S ferredoxins"/>
    <property type="match status" value="1"/>
</dbReference>
<accession>A0A8B6X2Y7</accession>
<proteinExistence type="predicted"/>
<evidence type="ECO:0000256" key="6">
    <source>
        <dbReference type="PIRNR" id="PIRNR000139"/>
    </source>
</evidence>
<keyword evidence="6" id="KW-0249">Electron transport</keyword>
<evidence type="ECO:0000259" key="7">
    <source>
        <dbReference type="PROSITE" id="PS51379"/>
    </source>
</evidence>
<dbReference type="PROSITE" id="PS00198">
    <property type="entry name" value="4FE4S_FER_1"/>
    <property type="match status" value="1"/>
</dbReference>
<dbReference type="Proteomes" id="UP000675920">
    <property type="component" value="Unplaced"/>
</dbReference>
<feature type="domain" description="4Fe-4S ferredoxin-type" evidence="7">
    <location>
        <begin position="65"/>
        <end position="89"/>
    </location>
</feature>
<dbReference type="PANTHER" id="PTHR32479:SF17">
    <property type="entry name" value="GLYCOLATE OXIDASE IRON-SULFUR SUBUNIT"/>
    <property type="match status" value="1"/>
</dbReference>
<comment type="function">
    <text evidence="6">Component of a complex that catalyzes the oxidation of glycolate to glyoxylate.</text>
</comment>
<evidence type="ECO:0000256" key="4">
    <source>
        <dbReference type="ARBA" id="ARBA00023004"/>
    </source>
</evidence>
<organism evidence="8 9">
    <name type="scientific">Derxia gummosa DSM 723</name>
    <dbReference type="NCBI Taxonomy" id="1121388"/>
    <lineage>
        <taxon>Bacteria</taxon>
        <taxon>Pseudomonadati</taxon>
        <taxon>Pseudomonadota</taxon>
        <taxon>Betaproteobacteria</taxon>
        <taxon>Burkholderiales</taxon>
        <taxon>Alcaligenaceae</taxon>
        <taxon>Derxia</taxon>
    </lineage>
</organism>
<dbReference type="InterPro" id="IPR004017">
    <property type="entry name" value="Cys_rich_dom"/>
</dbReference>
<evidence type="ECO:0000256" key="5">
    <source>
        <dbReference type="ARBA" id="ARBA00023014"/>
    </source>
</evidence>
<dbReference type="InterPro" id="IPR017896">
    <property type="entry name" value="4Fe4S_Fe-S-bd"/>
</dbReference>
<comment type="cofactor">
    <cofactor evidence="6">
        <name>[4Fe-4S] cluster</name>
        <dbReference type="ChEBI" id="CHEBI:49883"/>
    </cofactor>
    <text evidence="6">Binds 2 [4Fe-4S] clusters.</text>
</comment>
<evidence type="ECO:0000256" key="2">
    <source>
        <dbReference type="ARBA" id="ARBA00022723"/>
    </source>
</evidence>
<dbReference type="GO" id="GO:0019154">
    <property type="term" value="F:glycolate dehydrogenase activity"/>
    <property type="evidence" value="ECO:0007669"/>
    <property type="project" value="UniProtKB-EC"/>
</dbReference>
<protein>
    <recommendedName>
        <fullName evidence="6">Glycolate oxidase iron-sulfur subunit</fullName>
        <ecNumber evidence="6">1.1.99.14</ecNumber>
    </recommendedName>
</protein>
<dbReference type="Gene3D" id="1.10.1060.10">
    <property type="entry name" value="Alpha-helical ferredoxin"/>
    <property type="match status" value="1"/>
</dbReference>
<keyword evidence="3" id="KW-0677">Repeat</keyword>
<dbReference type="PIRSF" id="PIRSF000139">
    <property type="entry name" value="Glc_ox_4Fe-4S"/>
    <property type="match status" value="1"/>
</dbReference>
<evidence type="ECO:0000313" key="9">
    <source>
        <dbReference type="RefSeq" id="WP_028311104.1"/>
    </source>
</evidence>
<dbReference type="PANTHER" id="PTHR32479">
    <property type="entry name" value="GLYCOLATE OXIDASE IRON-SULFUR SUBUNIT"/>
    <property type="match status" value="1"/>
</dbReference>
<dbReference type="EC" id="1.1.99.14" evidence="6"/>